<dbReference type="AlphaFoldDB" id="A0A444Y9A1"/>
<dbReference type="PANTHER" id="PTHR34676:SF17">
    <property type="entry name" value="OS06G0684500 PROTEIN"/>
    <property type="match status" value="1"/>
</dbReference>
<dbReference type="SUPFAM" id="SSF57756">
    <property type="entry name" value="Retrovirus zinc finger-like domains"/>
    <property type="match status" value="2"/>
</dbReference>
<keyword evidence="6" id="KW-1185">Reference proteome</keyword>
<feature type="coiled-coil region" evidence="2">
    <location>
        <begin position="726"/>
        <end position="792"/>
    </location>
</feature>
<keyword evidence="2" id="KW-0175">Coiled coil</keyword>
<feature type="region of interest" description="Disordered" evidence="3">
    <location>
        <begin position="596"/>
        <end position="619"/>
    </location>
</feature>
<dbReference type="PROSITE" id="PS50158">
    <property type="entry name" value="ZF_CCHC"/>
    <property type="match status" value="2"/>
</dbReference>
<dbReference type="InterPro" id="IPR036875">
    <property type="entry name" value="Znf_CCHC_sf"/>
</dbReference>
<protein>
    <recommendedName>
        <fullName evidence="4">CCHC-type domain-containing protein</fullName>
    </recommendedName>
</protein>
<organism evidence="5 6">
    <name type="scientific">Arachis hypogaea</name>
    <name type="common">Peanut</name>
    <dbReference type="NCBI Taxonomy" id="3818"/>
    <lineage>
        <taxon>Eukaryota</taxon>
        <taxon>Viridiplantae</taxon>
        <taxon>Streptophyta</taxon>
        <taxon>Embryophyta</taxon>
        <taxon>Tracheophyta</taxon>
        <taxon>Spermatophyta</taxon>
        <taxon>Magnoliopsida</taxon>
        <taxon>eudicotyledons</taxon>
        <taxon>Gunneridae</taxon>
        <taxon>Pentapetalae</taxon>
        <taxon>rosids</taxon>
        <taxon>fabids</taxon>
        <taxon>Fabales</taxon>
        <taxon>Fabaceae</taxon>
        <taxon>Papilionoideae</taxon>
        <taxon>50 kb inversion clade</taxon>
        <taxon>dalbergioids sensu lato</taxon>
        <taxon>Dalbergieae</taxon>
        <taxon>Pterocarpus clade</taxon>
        <taxon>Arachis</taxon>
    </lineage>
</organism>
<dbReference type="InterPro" id="IPR001878">
    <property type="entry name" value="Znf_CCHC"/>
</dbReference>
<feature type="domain" description="CCHC-type" evidence="4">
    <location>
        <begin position="649"/>
        <end position="665"/>
    </location>
</feature>
<dbReference type="Proteomes" id="UP000289738">
    <property type="component" value="Chromosome B07"/>
</dbReference>
<gene>
    <name evidence="5" type="ORF">Ahy_B07g086267</name>
</gene>
<dbReference type="Pfam" id="PF22936">
    <property type="entry name" value="Pol_BBD"/>
    <property type="match status" value="2"/>
</dbReference>
<keyword evidence="1" id="KW-0479">Metal-binding</keyword>
<dbReference type="GO" id="GO:0003676">
    <property type="term" value="F:nucleic acid binding"/>
    <property type="evidence" value="ECO:0007669"/>
    <property type="project" value="InterPro"/>
</dbReference>
<feature type="domain" description="CCHC-type" evidence="4">
    <location>
        <begin position="287"/>
        <end position="303"/>
    </location>
</feature>
<accession>A0A444Y9A1</accession>
<dbReference type="SMART" id="SM00343">
    <property type="entry name" value="ZnF_C2HC"/>
    <property type="match status" value="3"/>
</dbReference>
<feature type="region of interest" description="Disordered" evidence="3">
    <location>
        <begin position="234"/>
        <end position="257"/>
    </location>
</feature>
<keyword evidence="1" id="KW-0862">Zinc</keyword>
<sequence length="1044" mass="120118">MASTSFNNNNTSEGNSTARPPLFSGTNYSYWKNKMRIWIRSQDVRIWKVIENGNHIPTKTTSAKEGEVSVLKQVPKGESEYNDDDWKKVAMNDKAINFIHCALNEHDYMKISTCETAKEIWDKLQITYEGTDHVKESKVFMLVHEWENFKMKDEESIEEALERLSKIFNNLSMLGTKYNDKQIVTKVLTSLTPKWNSKVNAIVEGRLYDQLTFDQLRGNLLTYEMTMLNRQKGEESKKKSLALKTTSLQEESDDNEEEGDEEFALLLKRFNKFAMKKNFKSKTKVPKCYECGEVGHIKSNCPKLQKEDKNKKFKKKEKAYISWENEDESDSDDDEVANLCLMASEEKVRVGAKDTNWYVDSGCSKHMTGDESKFTAIEPTNGGNVIYGDNNTGKVIGVGKVGKNSSTSIDNVILVKGLKHNLISVSQLCDKGNLQVPKGEDEYSDDDWKKVAMNDKAINFIHCALNEHDYMKISTCETAKEIWDKLQITYKGTDHVKESKVFMLVHEWENFKMKDEESIEEALERLSKIFNNLSMLGTKYNDKQIVTKVLTSLTPKWNSKVNAIVEGRLYDQLTFDQLRGNLLTYEMTMLNRQKGEESKKKSLALKTTSLQEESDDNEEEGDEEFALLLKRFNKFAMKKNFKSKTKVPKCYECGEVGHIKSNCPKLQKEDKNKKFKKKEKAYISWENEDESDSDNDEVANLCLMARQRKDEYDALLEVYTKLTQDYSLLKKKNMELLKQNEMLKNENINLGKDKCSTSSDPYKSCKMHENEITNLKNTLAKFNESLKNLDKMLKNQKHVHNKEGLGFEKGKFKNTKTPIRQPQAQKASMPKRNEAFKHPPQHASFRNYNHNAYRSKDVAFRKQPRQPFRNMHRMHNPNVICHYCNKVGHIAPVCFTRIKHINFRSQDTRWAPYGHYAHTNHQGPKFTWVRVGAKDTNWYVDSGCSKHMTGDESKFTAIEPTNGGNVIYGDNNTGKVIGVGKVGKNSSTSIDNVILVKGLKHNLISVSQLCDKENLVTFDSKCCLIKRQDTNEIVLIGHRVDNVL</sequence>
<evidence type="ECO:0000259" key="4">
    <source>
        <dbReference type="PROSITE" id="PS50158"/>
    </source>
</evidence>
<feature type="region of interest" description="Disordered" evidence="3">
    <location>
        <begin position="808"/>
        <end position="834"/>
    </location>
</feature>
<evidence type="ECO:0000313" key="5">
    <source>
        <dbReference type="EMBL" id="RYQ98530.1"/>
    </source>
</evidence>
<reference evidence="5 6" key="1">
    <citation type="submission" date="2019-01" db="EMBL/GenBank/DDBJ databases">
        <title>Sequencing of cultivated peanut Arachis hypogaea provides insights into genome evolution and oil improvement.</title>
        <authorList>
            <person name="Chen X."/>
        </authorList>
    </citation>
    <scope>NUCLEOTIDE SEQUENCE [LARGE SCALE GENOMIC DNA]</scope>
    <source>
        <strain evidence="6">cv. Fuhuasheng</strain>
        <tissue evidence="5">Leaves</tissue>
    </source>
</reference>
<dbReference type="GO" id="GO:0008270">
    <property type="term" value="F:zinc ion binding"/>
    <property type="evidence" value="ECO:0007669"/>
    <property type="project" value="UniProtKB-KW"/>
</dbReference>
<proteinExistence type="predicted"/>
<evidence type="ECO:0000256" key="1">
    <source>
        <dbReference type="PROSITE-ProRule" id="PRU00047"/>
    </source>
</evidence>
<comment type="caution">
    <text evidence="5">The sequence shown here is derived from an EMBL/GenBank/DDBJ whole genome shotgun (WGS) entry which is preliminary data.</text>
</comment>
<dbReference type="EMBL" id="SDMP01000017">
    <property type="protein sequence ID" value="RYQ98530.1"/>
    <property type="molecule type" value="Genomic_DNA"/>
</dbReference>
<name>A0A444Y9A1_ARAHY</name>
<evidence type="ECO:0000313" key="6">
    <source>
        <dbReference type="Proteomes" id="UP000289738"/>
    </source>
</evidence>
<dbReference type="InterPro" id="IPR054722">
    <property type="entry name" value="PolX-like_BBD"/>
</dbReference>
<dbReference type="Pfam" id="PF00098">
    <property type="entry name" value="zf-CCHC"/>
    <property type="match status" value="2"/>
</dbReference>
<keyword evidence="1" id="KW-0863">Zinc-finger</keyword>
<evidence type="ECO:0000256" key="3">
    <source>
        <dbReference type="SAM" id="MobiDB-lite"/>
    </source>
</evidence>
<dbReference type="PANTHER" id="PTHR34676">
    <property type="entry name" value="DUF4219 DOMAIN-CONTAINING PROTEIN-RELATED"/>
    <property type="match status" value="1"/>
</dbReference>
<dbReference type="Pfam" id="PF14223">
    <property type="entry name" value="Retrotran_gag_2"/>
    <property type="match status" value="2"/>
</dbReference>
<dbReference type="Gene3D" id="4.10.60.10">
    <property type="entry name" value="Zinc finger, CCHC-type"/>
    <property type="match status" value="2"/>
</dbReference>
<evidence type="ECO:0000256" key="2">
    <source>
        <dbReference type="SAM" id="Coils"/>
    </source>
</evidence>
<feature type="compositionally biased region" description="Polar residues" evidence="3">
    <location>
        <begin position="815"/>
        <end position="826"/>
    </location>
</feature>